<reference evidence="2" key="1">
    <citation type="journal article" date="2023" name="Mol. Biol. Evol.">
        <title>Third-Generation Sequencing Reveals the Adaptive Role of the Epigenome in Three Deep-Sea Polychaetes.</title>
        <authorList>
            <person name="Perez M."/>
            <person name="Aroh O."/>
            <person name="Sun Y."/>
            <person name="Lan Y."/>
            <person name="Juniper S.K."/>
            <person name="Young C.R."/>
            <person name="Angers B."/>
            <person name="Qian P.Y."/>
        </authorList>
    </citation>
    <scope>NUCLEOTIDE SEQUENCE</scope>
    <source>
        <strain evidence="2">R07B-5</strain>
    </source>
</reference>
<proteinExistence type="predicted"/>
<feature type="compositionally biased region" description="Low complexity" evidence="1">
    <location>
        <begin position="33"/>
        <end position="45"/>
    </location>
</feature>
<evidence type="ECO:0000256" key="1">
    <source>
        <dbReference type="SAM" id="MobiDB-lite"/>
    </source>
</evidence>
<gene>
    <name evidence="2" type="ORF">NP493_1324g00008</name>
</gene>
<sequence>MDGVEQWDILDRLGGLDRQVLVEVLGVPRATRAAKAGQAAQDPQATQAGREHQATLDRRELLARKVTQDQQDLQGQVYQVREGLYLLNFIPFQCDWLLAGSIYIEDLCLAFISNWAHS</sequence>
<dbReference type="AlphaFoldDB" id="A0AAD9K7Q1"/>
<comment type="caution">
    <text evidence="2">The sequence shown here is derived from an EMBL/GenBank/DDBJ whole genome shotgun (WGS) entry which is preliminary data.</text>
</comment>
<dbReference type="Proteomes" id="UP001209878">
    <property type="component" value="Unassembled WGS sequence"/>
</dbReference>
<keyword evidence="3" id="KW-1185">Reference proteome</keyword>
<name>A0AAD9K7Q1_RIDPI</name>
<evidence type="ECO:0000313" key="3">
    <source>
        <dbReference type="Proteomes" id="UP001209878"/>
    </source>
</evidence>
<organism evidence="2 3">
    <name type="scientific">Ridgeia piscesae</name>
    <name type="common">Tubeworm</name>
    <dbReference type="NCBI Taxonomy" id="27915"/>
    <lineage>
        <taxon>Eukaryota</taxon>
        <taxon>Metazoa</taxon>
        <taxon>Spiralia</taxon>
        <taxon>Lophotrochozoa</taxon>
        <taxon>Annelida</taxon>
        <taxon>Polychaeta</taxon>
        <taxon>Sedentaria</taxon>
        <taxon>Canalipalpata</taxon>
        <taxon>Sabellida</taxon>
        <taxon>Siboglinidae</taxon>
        <taxon>Ridgeia</taxon>
    </lineage>
</organism>
<dbReference type="EMBL" id="JAODUO010001323">
    <property type="protein sequence ID" value="KAK2166379.1"/>
    <property type="molecule type" value="Genomic_DNA"/>
</dbReference>
<feature type="region of interest" description="Disordered" evidence="1">
    <location>
        <begin position="33"/>
        <end position="52"/>
    </location>
</feature>
<accession>A0AAD9K7Q1</accession>
<evidence type="ECO:0000313" key="2">
    <source>
        <dbReference type="EMBL" id="KAK2166379.1"/>
    </source>
</evidence>
<protein>
    <submittedName>
        <fullName evidence="2">Uncharacterized protein</fullName>
    </submittedName>
</protein>